<evidence type="ECO:0000313" key="2">
    <source>
        <dbReference type="EMBL" id="KAJ7192461.1"/>
    </source>
</evidence>
<comment type="caution">
    <text evidence="2">The sequence shown here is derived from an EMBL/GenBank/DDBJ whole genome shotgun (WGS) entry which is preliminary data.</text>
</comment>
<sequence length="322" mass="34354">MHFFSVAASLAISTALAARGSPSRSLLQARTVAVHILTPPTDGTTPAAGTIDAEVCSSAQVTAIKNGITDARNMATFAIQVLGVENMQKSNGFFWLFGGDGSTATPDGVAERFKFVLNLNDPDLITSTKPYENSATDLIFTCIPGTAKLYANTVNVNRPTTSNTAPTLNLIRLSSLGLANTESYVDAAQRITTSGDISQAFPVSNGVPQPPIAFTLVHEVQHADPLLDNPQVNHFADQLGADGKRAYGIKQVQQMSPNLKKLNPQNYAFFALLAQSNSEFFDPQKCYVGEQLGSRAPLQCSDIVNGFPGDFTLDYFADGNDA</sequence>
<evidence type="ECO:0000313" key="3">
    <source>
        <dbReference type="Proteomes" id="UP001219525"/>
    </source>
</evidence>
<dbReference type="EMBL" id="JARJCW010000120">
    <property type="protein sequence ID" value="KAJ7192461.1"/>
    <property type="molecule type" value="Genomic_DNA"/>
</dbReference>
<feature type="signal peptide" evidence="1">
    <location>
        <begin position="1"/>
        <end position="17"/>
    </location>
</feature>
<feature type="chain" id="PRO_5041916076" evidence="1">
    <location>
        <begin position="18"/>
        <end position="322"/>
    </location>
</feature>
<protein>
    <submittedName>
        <fullName evidence="2">Uncharacterized protein</fullName>
    </submittedName>
</protein>
<dbReference type="InterPro" id="IPR024079">
    <property type="entry name" value="MetalloPept_cat_dom_sf"/>
</dbReference>
<proteinExistence type="predicted"/>
<dbReference type="GO" id="GO:0008237">
    <property type="term" value="F:metallopeptidase activity"/>
    <property type="evidence" value="ECO:0007669"/>
    <property type="project" value="InterPro"/>
</dbReference>
<accession>A0AAD6UUK9</accession>
<reference evidence="2" key="1">
    <citation type="submission" date="2023-03" db="EMBL/GenBank/DDBJ databases">
        <title>Massive genome expansion in bonnet fungi (Mycena s.s.) driven by repeated elements and novel gene families across ecological guilds.</title>
        <authorList>
            <consortium name="Lawrence Berkeley National Laboratory"/>
            <person name="Harder C.B."/>
            <person name="Miyauchi S."/>
            <person name="Viragh M."/>
            <person name="Kuo A."/>
            <person name="Thoen E."/>
            <person name="Andreopoulos B."/>
            <person name="Lu D."/>
            <person name="Skrede I."/>
            <person name="Drula E."/>
            <person name="Henrissat B."/>
            <person name="Morin E."/>
            <person name="Kohler A."/>
            <person name="Barry K."/>
            <person name="LaButti K."/>
            <person name="Morin E."/>
            <person name="Salamov A."/>
            <person name="Lipzen A."/>
            <person name="Mereny Z."/>
            <person name="Hegedus B."/>
            <person name="Baldrian P."/>
            <person name="Stursova M."/>
            <person name="Weitz H."/>
            <person name="Taylor A."/>
            <person name="Grigoriev I.V."/>
            <person name="Nagy L.G."/>
            <person name="Martin F."/>
            <person name="Kauserud H."/>
        </authorList>
    </citation>
    <scope>NUCLEOTIDE SEQUENCE</scope>
    <source>
        <strain evidence="2">9144</strain>
    </source>
</reference>
<keyword evidence="1" id="KW-0732">Signal</keyword>
<organism evidence="2 3">
    <name type="scientific">Mycena pura</name>
    <dbReference type="NCBI Taxonomy" id="153505"/>
    <lineage>
        <taxon>Eukaryota</taxon>
        <taxon>Fungi</taxon>
        <taxon>Dikarya</taxon>
        <taxon>Basidiomycota</taxon>
        <taxon>Agaricomycotina</taxon>
        <taxon>Agaricomycetes</taxon>
        <taxon>Agaricomycetidae</taxon>
        <taxon>Agaricales</taxon>
        <taxon>Marasmiineae</taxon>
        <taxon>Mycenaceae</taxon>
        <taxon>Mycena</taxon>
    </lineage>
</organism>
<dbReference type="Proteomes" id="UP001219525">
    <property type="component" value="Unassembled WGS sequence"/>
</dbReference>
<gene>
    <name evidence="2" type="ORF">GGX14DRAFT_595797</name>
</gene>
<dbReference type="AlphaFoldDB" id="A0AAD6UUK9"/>
<name>A0AAD6UUK9_9AGAR</name>
<dbReference type="Gene3D" id="3.40.390.10">
    <property type="entry name" value="Collagenase (Catalytic Domain)"/>
    <property type="match status" value="1"/>
</dbReference>
<keyword evidence="3" id="KW-1185">Reference proteome</keyword>
<evidence type="ECO:0000256" key="1">
    <source>
        <dbReference type="SAM" id="SignalP"/>
    </source>
</evidence>